<evidence type="ECO:0000313" key="11">
    <source>
        <dbReference type="Proteomes" id="UP001596528"/>
    </source>
</evidence>
<evidence type="ECO:0000256" key="2">
    <source>
        <dbReference type="ARBA" id="ARBA00022448"/>
    </source>
</evidence>
<feature type="domain" description="Major facilitator superfamily (MFS) profile" evidence="9">
    <location>
        <begin position="19"/>
        <end position="414"/>
    </location>
</feature>
<dbReference type="SUPFAM" id="SSF103473">
    <property type="entry name" value="MFS general substrate transporter"/>
    <property type="match status" value="1"/>
</dbReference>
<proteinExistence type="predicted"/>
<feature type="transmembrane region" description="Helical" evidence="8">
    <location>
        <begin position="144"/>
        <end position="163"/>
    </location>
</feature>
<evidence type="ECO:0000256" key="6">
    <source>
        <dbReference type="ARBA" id="ARBA00023136"/>
    </source>
</evidence>
<dbReference type="CDD" id="cd17325">
    <property type="entry name" value="MFS_MdtG_SLC18_like"/>
    <property type="match status" value="1"/>
</dbReference>
<keyword evidence="6 8" id="KW-0472">Membrane</keyword>
<feature type="transmembrane region" description="Helical" evidence="8">
    <location>
        <begin position="359"/>
        <end position="378"/>
    </location>
</feature>
<feature type="transmembrane region" description="Helical" evidence="8">
    <location>
        <begin position="82"/>
        <end position="101"/>
    </location>
</feature>
<feature type="transmembrane region" description="Helical" evidence="8">
    <location>
        <begin position="107"/>
        <end position="132"/>
    </location>
</feature>
<dbReference type="InterPro" id="IPR050171">
    <property type="entry name" value="MFS_Transporters"/>
</dbReference>
<feature type="transmembrane region" description="Helical" evidence="8">
    <location>
        <begin position="390"/>
        <end position="410"/>
    </location>
</feature>
<dbReference type="Gene3D" id="1.20.1250.20">
    <property type="entry name" value="MFS general substrate transporter like domains"/>
    <property type="match status" value="2"/>
</dbReference>
<name>A0ABW2V2Q5_9BACL</name>
<keyword evidence="5 8" id="KW-1133">Transmembrane helix</keyword>
<keyword evidence="11" id="KW-1185">Reference proteome</keyword>
<feature type="transmembrane region" description="Helical" evidence="8">
    <location>
        <begin position="51"/>
        <end position="70"/>
    </location>
</feature>
<organism evidence="10 11">
    <name type="scientific">Paenibacillus thermoaerophilus</name>
    <dbReference type="NCBI Taxonomy" id="1215385"/>
    <lineage>
        <taxon>Bacteria</taxon>
        <taxon>Bacillati</taxon>
        <taxon>Bacillota</taxon>
        <taxon>Bacilli</taxon>
        <taxon>Bacillales</taxon>
        <taxon>Paenibacillaceae</taxon>
        <taxon>Paenibacillus</taxon>
    </lineage>
</organism>
<feature type="transmembrane region" description="Helical" evidence="8">
    <location>
        <begin position="323"/>
        <end position="347"/>
    </location>
</feature>
<dbReference type="PROSITE" id="PS50850">
    <property type="entry name" value="MFS"/>
    <property type="match status" value="1"/>
</dbReference>
<evidence type="ECO:0000313" key="10">
    <source>
        <dbReference type="EMBL" id="MFC7750394.1"/>
    </source>
</evidence>
<evidence type="ECO:0000256" key="7">
    <source>
        <dbReference type="SAM" id="MobiDB-lite"/>
    </source>
</evidence>
<feature type="transmembrane region" description="Helical" evidence="8">
    <location>
        <begin position="20"/>
        <end position="45"/>
    </location>
</feature>
<feature type="transmembrane region" description="Helical" evidence="8">
    <location>
        <begin position="298"/>
        <end position="317"/>
    </location>
</feature>
<dbReference type="RefSeq" id="WP_246067998.1">
    <property type="nucleotide sequence ID" value="NZ_JBHTGQ010000023.1"/>
</dbReference>
<evidence type="ECO:0000256" key="3">
    <source>
        <dbReference type="ARBA" id="ARBA00022475"/>
    </source>
</evidence>
<dbReference type="InterPro" id="IPR036259">
    <property type="entry name" value="MFS_trans_sf"/>
</dbReference>
<keyword evidence="2" id="KW-0813">Transport</keyword>
<feature type="transmembrane region" description="Helical" evidence="8">
    <location>
        <begin position="272"/>
        <end position="291"/>
    </location>
</feature>
<dbReference type="PANTHER" id="PTHR23517:SF3">
    <property type="entry name" value="INTEGRAL MEMBRANE TRANSPORT PROTEIN"/>
    <property type="match status" value="1"/>
</dbReference>
<dbReference type="Pfam" id="PF07690">
    <property type="entry name" value="MFS_1"/>
    <property type="match status" value="2"/>
</dbReference>
<evidence type="ECO:0000256" key="8">
    <source>
        <dbReference type="SAM" id="Phobius"/>
    </source>
</evidence>
<keyword evidence="3" id="KW-1003">Cell membrane</keyword>
<keyword evidence="4 8" id="KW-0812">Transmembrane</keyword>
<dbReference type="Proteomes" id="UP001596528">
    <property type="component" value="Unassembled WGS sequence"/>
</dbReference>
<comment type="caution">
    <text evidence="10">The sequence shown here is derived from an EMBL/GenBank/DDBJ whole genome shotgun (WGS) entry which is preliminary data.</text>
</comment>
<evidence type="ECO:0000256" key="4">
    <source>
        <dbReference type="ARBA" id="ARBA00022692"/>
    </source>
</evidence>
<reference evidence="11" key="1">
    <citation type="journal article" date="2019" name="Int. J. Syst. Evol. Microbiol.">
        <title>The Global Catalogue of Microorganisms (GCM) 10K type strain sequencing project: providing services to taxonomists for standard genome sequencing and annotation.</title>
        <authorList>
            <consortium name="The Broad Institute Genomics Platform"/>
            <consortium name="The Broad Institute Genome Sequencing Center for Infectious Disease"/>
            <person name="Wu L."/>
            <person name="Ma J."/>
        </authorList>
    </citation>
    <scope>NUCLEOTIDE SEQUENCE [LARGE SCALE GENOMIC DNA]</scope>
    <source>
        <strain evidence="11">JCM 18657</strain>
    </source>
</reference>
<accession>A0ABW2V2Q5</accession>
<evidence type="ECO:0000256" key="5">
    <source>
        <dbReference type="ARBA" id="ARBA00022989"/>
    </source>
</evidence>
<dbReference type="EMBL" id="JBHTGQ010000023">
    <property type="protein sequence ID" value="MFC7750394.1"/>
    <property type="molecule type" value="Genomic_DNA"/>
</dbReference>
<sequence>MKPLGKARLAASETGSRFVLQLLAIMFLVEFVKGALLVSVLPLYLDNVLRFSGFLIGLTFALQYMGDNLFRSPIGWAIDRIGYKPVMFAGVLLTMTSVSLLKWSSDPFWVVAACALLGVGTSPLWPCVMTAATSRGGEKAQSTVISTIYLAWFSGVGIGPIVINFFEDVRYETPLNILLAMSAAGIALAMTLPRGERSSDRADGQPEQAGPAPVGRGRIGRIKAYFAEAHAALTVRPIFYPALFLQTFALGLLIPVLTIYAREVLHFTAKQYSLLLLIGGAVTALLMVPVGRMCDRWGIMRFSSAGFLLSGGALLLFTLGRDFVYVVAMVVLLGTGYALLIPAWNALVATAVPKEKRGAIWGFFLTIEGLGTVSGSVASGLLRDWAGHEAPFIVSGTVLLVLFVAQLFIFPRRLLTS</sequence>
<feature type="region of interest" description="Disordered" evidence="7">
    <location>
        <begin position="196"/>
        <end position="215"/>
    </location>
</feature>
<dbReference type="InterPro" id="IPR011701">
    <property type="entry name" value="MFS"/>
</dbReference>
<evidence type="ECO:0000259" key="9">
    <source>
        <dbReference type="PROSITE" id="PS50850"/>
    </source>
</evidence>
<evidence type="ECO:0000256" key="1">
    <source>
        <dbReference type="ARBA" id="ARBA00004651"/>
    </source>
</evidence>
<dbReference type="InterPro" id="IPR020846">
    <property type="entry name" value="MFS_dom"/>
</dbReference>
<protein>
    <submittedName>
        <fullName evidence="10">MFS transporter</fullName>
    </submittedName>
</protein>
<comment type="subcellular location">
    <subcellularLocation>
        <location evidence="1">Cell membrane</location>
        <topology evidence="1">Multi-pass membrane protein</topology>
    </subcellularLocation>
</comment>
<feature type="transmembrane region" description="Helical" evidence="8">
    <location>
        <begin position="238"/>
        <end position="260"/>
    </location>
</feature>
<dbReference type="PANTHER" id="PTHR23517">
    <property type="entry name" value="RESISTANCE PROTEIN MDTM, PUTATIVE-RELATED-RELATED"/>
    <property type="match status" value="1"/>
</dbReference>
<gene>
    <name evidence="10" type="ORF">ACFQWB_10715</name>
</gene>